<sequence>MSIPTAMCAARLLTCWPERILTTIASRYRIGSSGRRCHSRTSSSTESLILENRHAGDLGADRRGQVVFDVADGHPARVQRDDHVVETADPSGAYGIQPRNEGAVAIAWNRQGHVADLTGDGLFAESVAGVGDSACSGIVFVVAEVFGEFGFQSAFEDRFDHLLQKPALADDLQFAGVVLAITSSSAPEDRSVSNALVPESSPPSPLPSA</sequence>
<protein>
    <submittedName>
        <fullName evidence="2">Uncharacterized protein</fullName>
    </submittedName>
</protein>
<accession>A0A239M4Y8</accession>
<feature type="region of interest" description="Disordered" evidence="1">
    <location>
        <begin position="185"/>
        <end position="209"/>
    </location>
</feature>
<evidence type="ECO:0000313" key="3">
    <source>
        <dbReference type="Proteomes" id="UP000198327"/>
    </source>
</evidence>
<keyword evidence="3" id="KW-1185">Reference proteome</keyword>
<name>A0A239M4Y8_9NOCA</name>
<reference evidence="3" key="1">
    <citation type="submission" date="2017-06" db="EMBL/GenBank/DDBJ databases">
        <authorList>
            <person name="Varghese N."/>
            <person name="Submissions S."/>
        </authorList>
    </citation>
    <scope>NUCLEOTIDE SEQUENCE [LARGE SCALE GENOMIC DNA]</scope>
    <source>
        <strain evidence="3">JCM 23211</strain>
    </source>
</reference>
<evidence type="ECO:0000313" key="2">
    <source>
        <dbReference type="EMBL" id="SNT37153.1"/>
    </source>
</evidence>
<gene>
    <name evidence="2" type="ORF">SAMN05421642_115137</name>
</gene>
<dbReference type="AlphaFoldDB" id="A0A239M4Y8"/>
<dbReference type="Proteomes" id="UP000198327">
    <property type="component" value="Unassembled WGS sequence"/>
</dbReference>
<dbReference type="EMBL" id="FZOW01000015">
    <property type="protein sequence ID" value="SNT37153.1"/>
    <property type="molecule type" value="Genomic_DNA"/>
</dbReference>
<feature type="compositionally biased region" description="Pro residues" evidence="1">
    <location>
        <begin position="200"/>
        <end position="209"/>
    </location>
</feature>
<evidence type="ECO:0000256" key="1">
    <source>
        <dbReference type="SAM" id="MobiDB-lite"/>
    </source>
</evidence>
<proteinExistence type="predicted"/>
<organism evidence="2 3">
    <name type="scientific">Rhodococcoides kyotonense</name>
    <dbReference type="NCBI Taxonomy" id="398843"/>
    <lineage>
        <taxon>Bacteria</taxon>
        <taxon>Bacillati</taxon>
        <taxon>Actinomycetota</taxon>
        <taxon>Actinomycetes</taxon>
        <taxon>Mycobacteriales</taxon>
        <taxon>Nocardiaceae</taxon>
        <taxon>Rhodococcoides</taxon>
    </lineage>
</organism>